<evidence type="ECO:0000313" key="1">
    <source>
        <dbReference type="EMBL" id="GGH83263.1"/>
    </source>
</evidence>
<proteinExistence type="predicted"/>
<comment type="caution">
    <text evidence="1">The sequence shown here is derived from an EMBL/GenBank/DDBJ whole genome shotgun (WGS) entry which is preliminary data.</text>
</comment>
<reference evidence="2" key="1">
    <citation type="journal article" date="2019" name="Int. J. Syst. Evol. Microbiol.">
        <title>The Global Catalogue of Microorganisms (GCM) 10K type strain sequencing project: providing services to taxonomists for standard genome sequencing and annotation.</title>
        <authorList>
            <consortium name="The Broad Institute Genomics Platform"/>
            <consortium name="The Broad Institute Genome Sequencing Center for Infectious Disease"/>
            <person name="Wu L."/>
            <person name="Ma J."/>
        </authorList>
    </citation>
    <scope>NUCLEOTIDE SEQUENCE [LARGE SCALE GENOMIC DNA]</scope>
    <source>
        <strain evidence="2">CGMCC 1.14966</strain>
    </source>
</reference>
<protein>
    <recommendedName>
        <fullName evidence="3">DUF2281 domain-containing protein</fullName>
    </recommendedName>
</protein>
<keyword evidence="2" id="KW-1185">Reference proteome</keyword>
<sequence>MSHQQIIEQTSRILAELAEEQAAEVLDFATFLRQRQQQRALADAALLTQQIATHVLTSSTFAFLHDEAEDVYSLADVKFRYDMPSADAAE</sequence>
<name>A0ABQ2A2Q6_9BACT</name>
<dbReference type="RefSeq" id="WP_188561215.1">
    <property type="nucleotide sequence ID" value="NZ_BMGY01000008.1"/>
</dbReference>
<dbReference type="EMBL" id="BMGY01000008">
    <property type="protein sequence ID" value="GGH83263.1"/>
    <property type="molecule type" value="Genomic_DNA"/>
</dbReference>
<evidence type="ECO:0000313" key="2">
    <source>
        <dbReference type="Proteomes" id="UP000637774"/>
    </source>
</evidence>
<organism evidence="1 2">
    <name type="scientific">Hymenobacter frigidus</name>
    <dbReference type="NCBI Taxonomy" id="1524095"/>
    <lineage>
        <taxon>Bacteria</taxon>
        <taxon>Pseudomonadati</taxon>
        <taxon>Bacteroidota</taxon>
        <taxon>Cytophagia</taxon>
        <taxon>Cytophagales</taxon>
        <taxon>Hymenobacteraceae</taxon>
        <taxon>Hymenobacter</taxon>
    </lineage>
</organism>
<accession>A0ABQ2A2Q6</accession>
<evidence type="ECO:0008006" key="3">
    <source>
        <dbReference type="Google" id="ProtNLM"/>
    </source>
</evidence>
<dbReference type="Proteomes" id="UP000637774">
    <property type="component" value="Unassembled WGS sequence"/>
</dbReference>
<gene>
    <name evidence="1" type="ORF">GCM10011495_12720</name>
</gene>